<name>A0A2L2LMJ5_AGRTU</name>
<dbReference type="EMBL" id="CP026928">
    <property type="protein sequence ID" value="AVH45554.1"/>
    <property type="molecule type" value="Genomic_DNA"/>
</dbReference>
<dbReference type="SMART" id="SM00901">
    <property type="entry name" value="FRG"/>
    <property type="match status" value="1"/>
</dbReference>
<dbReference type="Pfam" id="PF08867">
    <property type="entry name" value="FRG"/>
    <property type="match status" value="1"/>
</dbReference>
<proteinExistence type="predicted"/>
<feature type="domain" description="FRG" evidence="2">
    <location>
        <begin position="26"/>
        <end position="149"/>
    </location>
</feature>
<evidence type="ECO:0000313" key="3">
    <source>
        <dbReference type="EMBL" id="AVH45554.1"/>
    </source>
</evidence>
<dbReference type="InterPro" id="IPR014966">
    <property type="entry name" value="FRG-dom"/>
</dbReference>
<keyword evidence="3" id="KW-0614">Plasmid</keyword>
<evidence type="ECO:0000256" key="1">
    <source>
        <dbReference type="SAM" id="MobiDB-lite"/>
    </source>
</evidence>
<dbReference type="Proteomes" id="UP000237717">
    <property type="component" value="Plasmid pAt1D1609b"/>
</dbReference>
<gene>
    <name evidence="3" type="ORF">At1D1609_55230</name>
</gene>
<evidence type="ECO:0000259" key="2">
    <source>
        <dbReference type="SMART" id="SM00901"/>
    </source>
</evidence>
<feature type="region of interest" description="Disordered" evidence="1">
    <location>
        <begin position="312"/>
        <end position="335"/>
    </location>
</feature>
<protein>
    <recommendedName>
        <fullName evidence="2">FRG domain-containing protein</fullName>
    </recommendedName>
</protein>
<dbReference type="AlphaFoldDB" id="A0A2L2LMJ5"/>
<reference evidence="3 4" key="1">
    <citation type="submission" date="2018-02" db="EMBL/GenBank/DDBJ databases">
        <title>Complete genome sequence of Agrobacterium tumefaciens 1D1609.</title>
        <authorList>
            <person name="Cho S.-T."/>
            <person name="Haryono M."/>
            <person name="Chang H.-H."/>
            <person name="Santos M.N."/>
            <person name="Lai E.-M."/>
            <person name="Kuo C.-H."/>
        </authorList>
    </citation>
    <scope>NUCLEOTIDE SEQUENCE [LARGE SCALE GENOMIC DNA]</scope>
    <source>
        <strain evidence="3 4">1D1609</strain>
        <plasmid evidence="4">Plasmid pat1d1609b</plasmid>
    </source>
</reference>
<organism evidence="3 4">
    <name type="scientific">Agrobacterium tumefaciens</name>
    <dbReference type="NCBI Taxonomy" id="358"/>
    <lineage>
        <taxon>Bacteria</taxon>
        <taxon>Pseudomonadati</taxon>
        <taxon>Pseudomonadota</taxon>
        <taxon>Alphaproteobacteria</taxon>
        <taxon>Hyphomicrobiales</taxon>
        <taxon>Rhizobiaceae</taxon>
        <taxon>Rhizobium/Agrobacterium group</taxon>
        <taxon>Agrobacterium</taxon>
        <taxon>Agrobacterium tumefaciens complex</taxon>
    </lineage>
</organism>
<accession>A0A2L2LMJ5</accession>
<dbReference type="RefSeq" id="WP_104680557.1">
    <property type="nucleotide sequence ID" value="NZ_CP026928.1"/>
</dbReference>
<geneLocation type="plasmid" evidence="4">
    <name>pat1d1609b</name>
</geneLocation>
<sequence length="335" mass="37912">MTNIQRRVARSVSEYLEVVEKIAPTTFAGLWFRGQPNARYQLTPNVLREVTFTTDGRGQPIREDQIVRSSGSAVAGLHPERMLDDFKRRARPFLERDLKNDFEWMFLAQHHGLPTRLLDWSTNALVALYFAASGAREGTEDADEACADYLDEKGTEHRDDGFAVFVIDPGMINSIICDVSDPIDIAAAPEQWAHYLRPTDDMIKSYAPICVTAPHITPRLRAQSGTFTLHGANIHPLDWYTVTRPHITKIFIPNSVTRQILQSLRRSGLTQSFIYPGLDSIAADIRIDESIRYQAELRAYFARVAADERAEQAARMSTKARKPKRKSSARKPARK</sequence>
<evidence type="ECO:0000313" key="4">
    <source>
        <dbReference type="Proteomes" id="UP000237717"/>
    </source>
</evidence>
<feature type="compositionally biased region" description="Basic residues" evidence="1">
    <location>
        <begin position="318"/>
        <end position="335"/>
    </location>
</feature>